<dbReference type="Proteomes" id="UP000516696">
    <property type="component" value="Chromosome"/>
</dbReference>
<evidence type="ECO:0000313" key="10">
    <source>
        <dbReference type="Proteomes" id="UP000516696"/>
    </source>
</evidence>
<evidence type="ECO:0000259" key="8">
    <source>
        <dbReference type="Pfam" id="PF23916"/>
    </source>
</evidence>
<dbReference type="EMBL" id="CP050485">
    <property type="protein sequence ID" value="QOG28373.1"/>
    <property type="molecule type" value="Genomic_DNA"/>
</dbReference>
<evidence type="ECO:0000256" key="4">
    <source>
        <dbReference type="ARBA" id="ARBA00022801"/>
    </source>
</evidence>
<dbReference type="Gene3D" id="3.20.20.80">
    <property type="entry name" value="Glycosidases"/>
    <property type="match status" value="1"/>
</dbReference>
<name>A0AAE7MRM1_ENTGA</name>
<feature type="chain" id="PRO_5041944039" description="mannosyl-glycoprotein endo-beta-N-acetylglucosaminidase" evidence="7">
    <location>
        <begin position="25"/>
        <end position="386"/>
    </location>
</feature>
<evidence type="ECO:0000256" key="1">
    <source>
        <dbReference type="ARBA" id="ARBA00009336"/>
    </source>
</evidence>
<dbReference type="InterPro" id="IPR057016">
    <property type="entry name" value="EndoS_F2-like_TIM-barrel"/>
</dbReference>
<feature type="domain" description="Endo-beta-N-acetylglucosaminidase EndoS/F2-like TIM-barrel" evidence="8">
    <location>
        <begin position="41"/>
        <end position="281"/>
    </location>
</feature>
<evidence type="ECO:0000256" key="7">
    <source>
        <dbReference type="SAM" id="SignalP"/>
    </source>
</evidence>
<keyword evidence="5" id="KW-0326">Glycosidase</keyword>
<dbReference type="Pfam" id="PF23916">
    <property type="entry name" value="TIM-barrel_EndoS"/>
    <property type="match status" value="1"/>
</dbReference>
<dbReference type="PROSITE" id="PS01095">
    <property type="entry name" value="GH18_1"/>
    <property type="match status" value="1"/>
</dbReference>
<dbReference type="GO" id="GO:0033925">
    <property type="term" value="F:mannosyl-glycoprotein endo-beta-N-acetylglucosaminidase activity"/>
    <property type="evidence" value="ECO:0007669"/>
    <property type="project" value="UniProtKB-EC"/>
</dbReference>
<dbReference type="AlphaFoldDB" id="A0AAE7MRM1"/>
<keyword evidence="3 7" id="KW-0732">Signal</keyword>
<dbReference type="EC" id="3.2.1.96" evidence="2"/>
<comment type="similarity">
    <text evidence="1">Belongs to the glycosyl hydrolase 18 family.</text>
</comment>
<comment type="catalytic activity">
    <reaction evidence="6">
        <text>an N(4)-(oligosaccharide-(1-&gt;3)-[oligosaccharide-(1-&gt;6)]-beta-D-Man-(1-&gt;4)-beta-D-GlcNAc-(1-&gt;4)-alpha-D-GlcNAc)-L-asparaginyl-[protein] + H2O = an oligosaccharide-(1-&gt;3)-[oligosaccharide-(1-&gt;6)]-beta-D-Man-(1-&gt;4)-D-GlcNAc + N(4)-(N-acetyl-beta-D-glucosaminyl)-L-asparaginyl-[protein]</text>
        <dbReference type="Rhea" id="RHEA:73067"/>
        <dbReference type="Rhea" id="RHEA-COMP:12603"/>
        <dbReference type="Rhea" id="RHEA-COMP:18176"/>
        <dbReference type="ChEBI" id="CHEBI:15377"/>
        <dbReference type="ChEBI" id="CHEBI:132248"/>
        <dbReference type="ChEBI" id="CHEBI:192714"/>
        <dbReference type="ChEBI" id="CHEBI:192715"/>
        <dbReference type="EC" id="3.2.1.96"/>
    </reaction>
</comment>
<dbReference type="InterPro" id="IPR017853">
    <property type="entry name" value="GH"/>
</dbReference>
<protein>
    <recommendedName>
        <fullName evidence="2">mannosyl-glycoprotein endo-beta-N-acetylglucosaminidase</fullName>
        <ecNumber evidence="2">3.2.1.96</ecNumber>
    </recommendedName>
</protein>
<gene>
    <name evidence="9" type="ORF">EGM181_14455</name>
</gene>
<organism evidence="9 10">
    <name type="scientific">Enterococcus gallinarum</name>
    <dbReference type="NCBI Taxonomy" id="1353"/>
    <lineage>
        <taxon>Bacteria</taxon>
        <taxon>Bacillati</taxon>
        <taxon>Bacillota</taxon>
        <taxon>Bacilli</taxon>
        <taxon>Lactobacillales</taxon>
        <taxon>Enterococcaceae</taxon>
        <taxon>Enterococcus</taxon>
    </lineage>
</organism>
<sequence length="386" mass="43622">MLMKKVVLGLFAASSLLLCGFLFGVEGSATTVEKSEKTFMVYYRTWRDQSIPSEQNNQIRMTDIPYGIDVVNVFHANVSDADSKVFFDEVANVYAPELHKRGTKLVRGLDYRELLKVPTTQSQPTAKEFDDYAKQLLDKYMTPGIDGLDFDMESTYTTSQLKIAHGVIEALSNYIGPKSDTDTLLIYDTVDIFSLEPFTPVSSAFSFLGAQQYGSNATRAESSWNNTFSKTGIERSQYLVGLSFPEERTNQTWGDTREPYESSNLYSVANYVRTTETGGMFLYAIDRDGIQGRNDQLLKTDFLWTKTAILESKGYSLAESQAFAKHYLARKNDQFSDRQVQELSQQIERATSHYEVNRVFLAAKYEEAVSPEYDPLKEAALMAAEQ</sequence>
<evidence type="ECO:0000256" key="3">
    <source>
        <dbReference type="ARBA" id="ARBA00022729"/>
    </source>
</evidence>
<feature type="signal peptide" evidence="7">
    <location>
        <begin position="1"/>
        <end position="24"/>
    </location>
</feature>
<keyword evidence="4 9" id="KW-0378">Hydrolase</keyword>
<evidence type="ECO:0000256" key="6">
    <source>
        <dbReference type="ARBA" id="ARBA00034414"/>
    </source>
</evidence>
<evidence type="ECO:0000256" key="5">
    <source>
        <dbReference type="ARBA" id="ARBA00023295"/>
    </source>
</evidence>
<accession>A0AAE7MRM1</accession>
<dbReference type="InterPro" id="IPR001579">
    <property type="entry name" value="Glyco_hydro_18_chit_AS"/>
</dbReference>
<reference evidence="9 10" key="1">
    <citation type="submission" date="2020-03" db="EMBL/GenBank/DDBJ databases">
        <title>Characterization of ganglioside-mimicking enterococci.</title>
        <authorList>
            <person name="Patry R.T."/>
            <person name="Nothaft H."/>
            <person name="Bridger R."/>
            <person name="Shajahan A."/>
            <person name="Huynh S."/>
            <person name="Sanchez S."/>
            <person name="Azadi P."/>
            <person name="Cooper K."/>
            <person name="Miller W.G."/>
            <person name="Parker C.T."/>
            <person name="Wells L."/>
            <person name="Szymanski C.M."/>
        </authorList>
    </citation>
    <scope>NUCLEOTIDE SEQUENCE [LARGE SCALE GENOMIC DNA]</scope>
    <source>
        <strain evidence="9 10">EGM181</strain>
    </source>
</reference>
<evidence type="ECO:0000313" key="9">
    <source>
        <dbReference type="EMBL" id="QOG28373.1"/>
    </source>
</evidence>
<dbReference type="GO" id="GO:0005975">
    <property type="term" value="P:carbohydrate metabolic process"/>
    <property type="evidence" value="ECO:0007669"/>
    <property type="project" value="InterPro"/>
</dbReference>
<proteinExistence type="inferred from homology"/>
<evidence type="ECO:0000256" key="2">
    <source>
        <dbReference type="ARBA" id="ARBA00012566"/>
    </source>
</evidence>
<dbReference type="SUPFAM" id="SSF51445">
    <property type="entry name" value="(Trans)glycosidases"/>
    <property type="match status" value="1"/>
</dbReference>